<reference evidence="2 3" key="1">
    <citation type="submission" date="2018-03" db="EMBL/GenBank/DDBJ databases">
        <title>Genomic Encyclopedia of Archaeal and Bacterial Type Strains, Phase II (KMG-II): from individual species to whole genera.</title>
        <authorList>
            <person name="Goeker M."/>
        </authorList>
    </citation>
    <scope>NUCLEOTIDE SEQUENCE [LARGE SCALE GENOMIC DNA]</scope>
    <source>
        <strain evidence="2 3">DSM 45348</strain>
    </source>
</reference>
<feature type="chain" id="PRO_5015622577" evidence="1">
    <location>
        <begin position="30"/>
        <end position="198"/>
    </location>
</feature>
<accession>A0A2T0SFJ7</accession>
<feature type="signal peptide" evidence="1">
    <location>
        <begin position="1"/>
        <end position="29"/>
    </location>
</feature>
<gene>
    <name evidence="2" type="ORF">CLV70_102400</name>
</gene>
<evidence type="ECO:0000313" key="3">
    <source>
        <dbReference type="Proteomes" id="UP000239209"/>
    </source>
</evidence>
<dbReference type="OrthoDB" id="3298595at2"/>
<name>A0A2T0SFJ7_9ACTN</name>
<dbReference type="RefSeq" id="WP_146163974.1">
    <property type="nucleotide sequence ID" value="NZ_PVZG01000002.1"/>
</dbReference>
<keyword evidence="1" id="KW-0732">Signal</keyword>
<evidence type="ECO:0000256" key="1">
    <source>
        <dbReference type="SAM" id="SignalP"/>
    </source>
</evidence>
<proteinExistence type="predicted"/>
<dbReference type="Proteomes" id="UP000239209">
    <property type="component" value="Unassembled WGS sequence"/>
</dbReference>
<keyword evidence="3" id="KW-1185">Reference proteome</keyword>
<sequence>MTPSRLRRSALVLAASVLGSVLAPGVALADGPGYGGTADSLTVQWRLPAGTTAEGLAVYAVGFKSGSPVKLRVGAAAERPVVADAAGALRVIVVSAAAAATPAATPDTTVLPVTDPGAAGRLSPGTSVLAVGQTPAGALRTLVGSVPPPEAGRGLPDVAPWAGAAAVLAAAAIWTRRRGGAALSRATLRYRHPARHRA</sequence>
<dbReference type="EMBL" id="PVZG01000002">
    <property type="protein sequence ID" value="PRY32189.1"/>
    <property type="molecule type" value="Genomic_DNA"/>
</dbReference>
<protein>
    <submittedName>
        <fullName evidence="2">Uncharacterized protein</fullName>
    </submittedName>
</protein>
<comment type="caution">
    <text evidence="2">The sequence shown here is derived from an EMBL/GenBank/DDBJ whole genome shotgun (WGS) entry which is preliminary data.</text>
</comment>
<evidence type="ECO:0000313" key="2">
    <source>
        <dbReference type="EMBL" id="PRY32189.1"/>
    </source>
</evidence>
<organism evidence="2 3">
    <name type="scientific">Pseudosporangium ferrugineum</name>
    <dbReference type="NCBI Taxonomy" id="439699"/>
    <lineage>
        <taxon>Bacteria</taxon>
        <taxon>Bacillati</taxon>
        <taxon>Actinomycetota</taxon>
        <taxon>Actinomycetes</taxon>
        <taxon>Micromonosporales</taxon>
        <taxon>Micromonosporaceae</taxon>
        <taxon>Pseudosporangium</taxon>
    </lineage>
</organism>
<dbReference type="AlphaFoldDB" id="A0A2T0SFJ7"/>